<sequence>MTCRCGNPWMAYLEALHFCGNLTGGLTRGSRSGILRGPSSVLSSAEFDSIGVSTIGRLPVVRGQGCVLSLAEFGSIGVYTLGRLTRGSRFGLYAIPCRVQLYRRIHYSQTHPRLEVQYLCSLSFIEWEY</sequence>
<organism evidence="1 2">
    <name type="scientific">Solanum tuberosum</name>
    <name type="common">Potato</name>
    <dbReference type="NCBI Taxonomy" id="4113"/>
    <lineage>
        <taxon>Eukaryota</taxon>
        <taxon>Viridiplantae</taxon>
        <taxon>Streptophyta</taxon>
        <taxon>Embryophyta</taxon>
        <taxon>Tracheophyta</taxon>
        <taxon>Spermatophyta</taxon>
        <taxon>Magnoliopsida</taxon>
        <taxon>eudicotyledons</taxon>
        <taxon>Gunneridae</taxon>
        <taxon>Pentapetalae</taxon>
        <taxon>asterids</taxon>
        <taxon>lamiids</taxon>
        <taxon>Solanales</taxon>
        <taxon>Solanaceae</taxon>
        <taxon>Solanoideae</taxon>
        <taxon>Solaneae</taxon>
        <taxon>Solanum</taxon>
    </lineage>
</organism>
<dbReference type="Proteomes" id="UP000826656">
    <property type="component" value="Unassembled WGS sequence"/>
</dbReference>
<reference evidence="1 2" key="1">
    <citation type="journal article" date="2021" name="bioRxiv">
        <title>Chromosome-scale and haplotype-resolved genome assembly of a tetraploid potato cultivar.</title>
        <authorList>
            <person name="Sun H."/>
            <person name="Jiao W.-B."/>
            <person name="Krause K."/>
            <person name="Campoy J.A."/>
            <person name="Goel M."/>
            <person name="Folz-Donahue K."/>
            <person name="Kukat C."/>
            <person name="Huettel B."/>
            <person name="Schneeberger K."/>
        </authorList>
    </citation>
    <scope>NUCLEOTIDE SEQUENCE [LARGE SCALE GENOMIC DNA]</scope>
    <source>
        <strain evidence="1">SolTubOtavaFocal</strain>
        <tissue evidence="1">Leaves</tissue>
    </source>
</reference>
<keyword evidence="2" id="KW-1185">Reference proteome</keyword>
<protein>
    <submittedName>
        <fullName evidence="1">Uncharacterized protein</fullName>
    </submittedName>
</protein>
<accession>A0ABQ7WKJ8</accession>
<gene>
    <name evidence="1" type="ORF">KY290_000668</name>
</gene>
<evidence type="ECO:0000313" key="1">
    <source>
        <dbReference type="EMBL" id="KAH0781070.1"/>
    </source>
</evidence>
<dbReference type="EMBL" id="JAIVGD010000001">
    <property type="protein sequence ID" value="KAH0781070.1"/>
    <property type="molecule type" value="Genomic_DNA"/>
</dbReference>
<evidence type="ECO:0000313" key="2">
    <source>
        <dbReference type="Proteomes" id="UP000826656"/>
    </source>
</evidence>
<proteinExistence type="predicted"/>
<name>A0ABQ7WKJ8_SOLTU</name>
<comment type="caution">
    <text evidence="1">The sequence shown here is derived from an EMBL/GenBank/DDBJ whole genome shotgun (WGS) entry which is preliminary data.</text>
</comment>